<accession>A0ABN0C4J6</accession>
<protein>
    <submittedName>
        <fullName evidence="1">Uncharacterized protein</fullName>
    </submittedName>
</protein>
<sequence length="160" mass="17839">MRKRDSGGREMGQHFECFWDIMKDIPALEMPKPYSILDEFRIVNENDPNISPCRIINNCGHKRNASKMGLNRKGQLDVVKLLLAKESNTYYTLIEDWFRTSCNPPSTRCGRQCPPSSSGSPSPSSSNTCTASCNIFPASRTCPSCGSAATTSTTHSWSHW</sequence>
<dbReference type="Pfam" id="PF06100">
    <property type="entry name" value="MCRA"/>
    <property type="match status" value="1"/>
</dbReference>
<dbReference type="InterPro" id="IPR010354">
    <property type="entry name" value="Oleate_hydratase"/>
</dbReference>
<reference evidence="1" key="1">
    <citation type="submission" date="2010-08" db="EMBL/GenBank/DDBJ databases">
        <authorList>
            <person name="Weinstock G."/>
            <person name="Sodergren E."/>
            <person name="Clifton S."/>
            <person name="Fulton L."/>
            <person name="Fulton B."/>
            <person name="Courtney L."/>
            <person name="Fronick C."/>
            <person name="Harrison M."/>
            <person name="Strong C."/>
            <person name="Farmer C."/>
            <person name="Delahaunty K."/>
            <person name="Markovic C."/>
            <person name="Hall O."/>
            <person name="Minx P."/>
            <person name="Tomlinson C."/>
            <person name="Mitreva M."/>
            <person name="Hou S."/>
            <person name="Chen J."/>
            <person name="Wollam A."/>
            <person name="Pepin K.H."/>
            <person name="Johnson M."/>
            <person name="Bhonagiri V."/>
            <person name="Zhang X."/>
            <person name="Suruliraj S."/>
            <person name="Warren W."/>
            <person name="Chinwalla A."/>
            <person name="Mardis E.R."/>
            <person name="Wilson R.K."/>
        </authorList>
    </citation>
    <scope>NUCLEOTIDE SEQUENCE [LARGE SCALE GENOMIC DNA]</scope>
    <source>
        <strain evidence="1">HL044PA1</strain>
    </source>
</reference>
<comment type="caution">
    <text evidence="1">The sequence shown here is derived from an EMBL/GenBank/DDBJ whole genome shotgun (WGS) entry which is preliminary data.</text>
</comment>
<gene>
    <name evidence="1" type="ORF">HMPREF9607_01757</name>
</gene>
<dbReference type="Proteomes" id="UP000003179">
    <property type="component" value="Unassembled WGS sequence"/>
</dbReference>
<dbReference type="InterPro" id="IPR036188">
    <property type="entry name" value="FAD/NAD-bd_sf"/>
</dbReference>
<keyword evidence="2" id="KW-1185">Reference proteome</keyword>
<name>A0ABN0C4J6_9ACTN</name>
<organism evidence="1 2">
    <name type="scientific">Cutibacterium modestum HL044PA1</name>
    <dbReference type="NCBI Taxonomy" id="765109"/>
    <lineage>
        <taxon>Bacteria</taxon>
        <taxon>Bacillati</taxon>
        <taxon>Actinomycetota</taxon>
        <taxon>Actinomycetes</taxon>
        <taxon>Propionibacteriales</taxon>
        <taxon>Propionibacteriaceae</taxon>
        <taxon>Cutibacterium</taxon>
        <taxon>Cutibacterium modestum</taxon>
    </lineage>
</organism>
<dbReference type="PANTHER" id="PTHR37417:SF2">
    <property type="entry name" value="67 KDA MYOSIN-CROSS-REACTIVE ANTIGEN FAMILY PROTEIN (AFU_ORTHOLOGUE AFUA_5G09970)"/>
    <property type="match status" value="1"/>
</dbReference>
<dbReference type="Gene3D" id="3.50.50.60">
    <property type="entry name" value="FAD/NAD(P)-binding domain"/>
    <property type="match status" value="1"/>
</dbReference>
<evidence type="ECO:0000313" key="1">
    <source>
        <dbReference type="EMBL" id="EFS92128.1"/>
    </source>
</evidence>
<dbReference type="EMBL" id="ADZU01000028">
    <property type="protein sequence ID" value="EFS92128.1"/>
    <property type="molecule type" value="Genomic_DNA"/>
</dbReference>
<proteinExistence type="predicted"/>
<evidence type="ECO:0000313" key="2">
    <source>
        <dbReference type="Proteomes" id="UP000003179"/>
    </source>
</evidence>
<dbReference type="PANTHER" id="PTHR37417">
    <property type="entry name" value="67 KDA MYOSIN-CROSS-REACTIVE ANTIGEN FAMILY PROTEIN (AFU_ORTHOLOGUE AFUA_5G09970)"/>
    <property type="match status" value="1"/>
</dbReference>